<dbReference type="Pfam" id="PF22150">
    <property type="entry name" value="Tt1218-like"/>
    <property type="match status" value="1"/>
</dbReference>
<reference evidence="3" key="1">
    <citation type="submission" date="2018-08" db="EMBL/GenBank/DDBJ databases">
        <authorList>
            <person name="Blom J."/>
        </authorList>
    </citation>
    <scope>NUCLEOTIDE SEQUENCE [LARGE SCALE GENOMIC DNA]</scope>
    <source>
        <strain evidence="3">CCOS 865</strain>
    </source>
</reference>
<evidence type="ECO:0000313" key="3">
    <source>
        <dbReference type="Proteomes" id="UP000263595"/>
    </source>
</evidence>
<dbReference type="PROSITE" id="PS00409">
    <property type="entry name" value="PROKAR_NTER_METHYL"/>
    <property type="match status" value="1"/>
</dbReference>
<name>A0A383RNK3_9PSED</name>
<dbReference type="InterPro" id="IPR054402">
    <property type="entry name" value="Tt1218-like_dom"/>
</dbReference>
<dbReference type="InterPro" id="IPR012902">
    <property type="entry name" value="N_methyl_site"/>
</dbReference>
<dbReference type="Pfam" id="PF07963">
    <property type="entry name" value="N_methyl"/>
    <property type="match status" value="1"/>
</dbReference>
<sequence>MRTKARGMTLLEVILGLAVLALGVLAAAVLQVRALQATDSARRDSQATHLAQGLLERARAAGGLQSGELLQWQRQVREVLGDQAQGRVSRAGARLVVQIDWPDARAPAPPGIRLQGRP</sequence>
<feature type="domain" description="Type IV pilin Tt1218-like" evidence="1">
    <location>
        <begin position="30"/>
        <end position="60"/>
    </location>
</feature>
<dbReference type="Proteomes" id="UP000263595">
    <property type="component" value="Unassembled WGS sequence"/>
</dbReference>
<gene>
    <name evidence="2" type="ORF">CCOS865_00872</name>
</gene>
<accession>A0A383RNK3</accession>
<dbReference type="AlphaFoldDB" id="A0A383RNK3"/>
<evidence type="ECO:0000259" key="1">
    <source>
        <dbReference type="Pfam" id="PF22150"/>
    </source>
</evidence>
<dbReference type="NCBIfam" id="TIGR02532">
    <property type="entry name" value="IV_pilin_GFxxxE"/>
    <property type="match status" value="1"/>
</dbReference>
<protein>
    <submittedName>
        <fullName evidence="2">Putative membrane protein</fullName>
    </submittedName>
</protein>
<proteinExistence type="predicted"/>
<evidence type="ECO:0000313" key="2">
    <source>
        <dbReference type="EMBL" id="SYX88637.1"/>
    </source>
</evidence>
<keyword evidence="3" id="KW-1185">Reference proteome</keyword>
<dbReference type="RefSeq" id="WP_119138270.1">
    <property type="nucleotide sequence ID" value="NZ_CBCSFL010000029.1"/>
</dbReference>
<organism evidence="2 3">
    <name type="scientific">Pseudomonas reidholzensis</name>
    <dbReference type="NCBI Taxonomy" id="1785162"/>
    <lineage>
        <taxon>Bacteria</taxon>
        <taxon>Pseudomonadati</taxon>
        <taxon>Pseudomonadota</taxon>
        <taxon>Gammaproteobacteria</taxon>
        <taxon>Pseudomonadales</taxon>
        <taxon>Pseudomonadaceae</taxon>
        <taxon>Pseudomonas</taxon>
    </lineage>
</organism>
<dbReference type="EMBL" id="UNOZ01000004">
    <property type="protein sequence ID" value="SYX88637.1"/>
    <property type="molecule type" value="Genomic_DNA"/>
</dbReference>
<dbReference type="OrthoDB" id="6921108at2"/>